<dbReference type="FunFam" id="3.40.50.720:FF:000143">
    <property type="entry name" value="Fatty acyl-CoA reductase"/>
    <property type="match status" value="1"/>
</dbReference>
<keyword evidence="5 11" id="KW-0521">NADP</keyword>
<dbReference type="GO" id="GO:0016020">
    <property type="term" value="C:membrane"/>
    <property type="evidence" value="ECO:0007669"/>
    <property type="project" value="UniProtKB-SubCell"/>
</dbReference>
<name>B4MJX0_DROWI</name>
<evidence type="ECO:0000256" key="11">
    <source>
        <dbReference type="RuleBase" id="RU363097"/>
    </source>
</evidence>
<feature type="transmembrane region" description="Helical" evidence="11">
    <location>
        <begin position="357"/>
        <end position="377"/>
    </location>
</feature>
<dbReference type="CDD" id="cd09071">
    <property type="entry name" value="FAR_C"/>
    <property type="match status" value="1"/>
</dbReference>
<dbReference type="HOGENOM" id="CLU_024661_3_0_1"/>
<evidence type="ECO:0000259" key="12">
    <source>
        <dbReference type="Pfam" id="PF03015"/>
    </source>
</evidence>
<keyword evidence="6 11" id="KW-1133">Transmembrane helix</keyword>
<keyword evidence="15" id="KW-1185">Reference proteome</keyword>
<dbReference type="AlphaFoldDB" id="B4MJX0"/>
<dbReference type="PANTHER" id="PTHR11011:SF12">
    <property type="entry name" value="FATTY ACYL-COA REDUCTASE"/>
    <property type="match status" value="1"/>
</dbReference>
<feature type="transmembrane region" description="Helical" evidence="11">
    <location>
        <begin position="471"/>
        <end position="490"/>
    </location>
</feature>
<evidence type="ECO:0000256" key="6">
    <source>
        <dbReference type="ARBA" id="ARBA00022989"/>
    </source>
</evidence>
<evidence type="ECO:0000256" key="7">
    <source>
        <dbReference type="ARBA" id="ARBA00023002"/>
    </source>
</evidence>
<proteinExistence type="inferred from homology"/>
<dbReference type="Proteomes" id="UP000007798">
    <property type="component" value="Unassembled WGS sequence"/>
</dbReference>
<protein>
    <recommendedName>
        <fullName evidence="11">Fatty acyl-CoA reductase</fullName>
        <ecNumber evidence="11">1.2.1.84</ecNumber>
    </recommendedName>
</protein>
<evidence type="ECO:0000256" key="8">
    <source>
        <dbReference type="ARBA" id="ARBA00023098"/>
    </source>
</evidence>
<reference evidence="14 15" key="1">
    <citation type="journal article" date="2007" name="Nature">
        <title>Evolution of genes and genomes on the Drosophila phylogeny.</title>
        <authorList>
            <consortium name="Drosophila 12 Genomes Consortium"/>
            <person name="Clark A.G."/>
            <person name="Eisen M.B."/>
            <person name="Smith D.R."/>
            <person name="Bergman C.M."/>
            <person name="Oliver B."/>
            <person name="Markow T.A."/>
            <person name="Kaufman T.C."/>
            <person name="Kellis M."/>
            <person name="Gelbart W."/>
            <person name="Iyer V.N."/>
            <person name="Pollard D.A."/>
            <person name="Sackton T.B."/>
            <person name="Larracuente A.M."/>
            <person name="Singh N.D."/>
            <person name="Abad J.P."/>
            <person name="Abt D.N."/>
            <person name="Adryan B."/>
            <person name="Aguade M."/>
            <person name="Akashi H."/>
            <person name="Anderson W.W."/>
            <person name="Aquadro C.F."/>
            <person name="Ardell D.H."/>
            <person name="Arguello R."/>
            <person name="Artieri C.G."/>
            <person name="Barbash D.A."/>
            <person name="Barker D."/>
            <person name="Barsanti P."/>
            <person name="Batterham P."/>
            <person name="Batzoglou S."/>
            <person name="Begun D."/>
            <person name="Bhutkar A."/>
            <person name="Blanco E."/>
            <person name="Bosak S.A."/>
            <person name="Bradley R.K."/>
            <person name="Brand A.D."/>
            <person name="Brent M.R."/>
            <person name="Brooks A.N."/>
            <person name="Brown R.H."/>
            <person name="Butlin R.K."/>
            <person name="Caggese C."/>
            <person name="Calvi B.R."/>
            <person name="Bernardo de Carvalho A."/>
            <person name="Caspi A."/>
            <person name="Castrezana S."/>
            <person name="Celniker S.E."/>
            <person name="Chang J.L."/>
            <person name="Chapple C."/>
            <person name="Chatterji S."/>
            <person name="Chinwalla A."/>
            <person name="Civetta A."/>
            <person name="Clifton S.W."/>
            <person name="Comeron J.M."/>
            <person name="Costello J.C."/>
            <person name="Coyne J.A."/>
            <person name="Daub J."/>
            <person name="David R.G."/>
            <person name="Delcher A.L."/>
            <person name="Delehaunty K."/>
            <person name="Do C.B."/>
            <person name="Ebling H."/>
            <person name="Edwards K."/>
            <person name="Eickbush T."/>
            <person name="Evans J.D."/>
            <person name="Filipski A."/>
            <person name="Findeiss S."/>
            <person name="Freyhult E."/>
            <person name="Fulton L."/>
            <person name="Fulton R."/>
            <person name="Garcia A.C."/>
            <person name="Gardiner A."/>
            <person name="Garfield D.A."/>
            <person name="Garvin B.E."/>
            <person name="Gibson G."/>
            <person name="Gilbert D."/>
            <person name="Gnerre S."/>
            <person name="Godfrey J."/>
            <person name="Good R."/>
            <person name="Gotea V."/>
            <person name="Gravely B."/>
            <person name="Greenberg A.J."/>
            <person name="Griffiths-Jones S."/>
            <person name="Gross S."/>
            <person name="Guigo R."/>
            <person name="Gustafson E.A."/>
            <person name="Haerty W."/>
            <person name="Hahn M.W."/>
            <person name="Halligan D.L."/>
            <person name="Halpern A.L."/>
            <person name="Halter G.M."/>
            <person name="Han M.V."/>
            <person name="Heger A."/>
            <person name="Hillier L."/>
            <person name="Hinrichs A.S."/>
            <person name="Holmes I."/>
            <person name="Hoskins R.A."/>
            <person name="Hubisz M.J."/>
            <person name="Hultmark D."/>
            <person name="Huntley M.A."/>
            <person name="Jaffe D.B."/>
            <person name="Jagadeeshan S."/>
            <person name="Jeck W.R."/>
            <person name="Johnson J."/>
            <person name="Jones C.D."/>
            <person name="Jordan W.C."/>
            <person name="Karpen G.H."/>
            <person name="Kataoka E."/>
            <person name="Keightley P.D."/>
            <person name="Kheradpour P."/>
            <person name="Kirkness E.F."/>
            <person name="Koerich L.B."/>
            <person name="Kristiansen K."/>
            <person name="Kudrna D."/>
            <person name="Kulathinal R.J."/>
            <person name="Kumar S."/>
            <person name="Kwok R."/>
            <person name="Lander E."/>
            <person name="Langley C.H."/>
            <person name="Lapoint R."/>
            <person name="Lazzaro B.P."/>
            <person name="Lee S.J."/>
            <person name="Levesque L."/>
            <person name="Li R."/>
            <person name="Lin C.F."/>
            <person name="Lin M.F."/>
            <person name="Lindblad-Toh K."/>
            <person name="Llopart A."/>
            <person name="Long M."/>
            <person name="Low L."/>
            <person name="Lozovsky E."/>
            <person name="Lu J."/>
            <person name="Luo M."/>
            <person name="Machado C.A."/>
            <person name="Makalowski W."/>
            <person name="Marzo M."/>
            <person name="Matsuda M."/>
            <person name="Matzkin L."/>
            <person name="McAllister B."/>
            <person name="McBride C.S."/>
            <person name="McKernan B."/>
            <person name="McKernan K."/>
            <person name="Mendez-Lago M."/>
            <person name="Minx P."/>
            <person name="Mollenhauer M.U."/>
            <person name="Montooth K."/>
            <person name="Mount S.M."/>
            <person name="Mu X."/>
            <person name="Myers E."/>
            <person name="Negre B."/>
            <person name="Newfeld S."/>
            <person name="Nielsen R."/>
            <person name="Noor M.A."/>
            <person name="O'Grady P."/>
            <person name="Pachter L."/>
            <person name="Papaceit M."/>
            <person name="Parisi M.J."/>
            <person name="Parisi M."/>
            <person name="Parts L."/>
            <person name="Pedersen J.S."/>
            <person name="Pesole G."/>
            <person name="Phillippy A.M."/>
            <person name="Ponting C.P."/>
            <person name="Pop M."/>
            <person name="Porcelli D."/>
            <person name="Powell J.R."/>
            <person name="Prohaska S."/>
            <person name="Pruitt K."/>
            <person name="Puig M."/>
            <person name="Quesneville H."/>
            <person name="Ram K.R."/>
            <person name="Rand D."/>
            <person name="Rasmussen M.D."/>
            <person name="Reed L.K."/>
            <person name="Reenan R."/>
            <person name="Reily A."/>
            <person name="Remington K.A."/>
            <person name="Rieger T.T."/>
            <person name="Ritchie M.G."/>
            <person name="Robin C."/>
            <person name="Rogers Y.H."/>
            <person name="Rohde C."/>
            <person name="Rozas J."/>
            <person name="Rubenfield M.J."/>
            <person name="Ruiz A."/>
            <person name="Russo S."/>
            <person name="Salzberg S.L."/>
            <person name="Sanchez-Gracia A."/>
            <person name="Saranga D.J."/>
            <person name="Sato H."/>
            <person name="Schaeffer S.W."/>
            <person name="Schatz M.C."/>
            <person name="Schlenke T."/>
            <person name="Schwartz R."/>
            <person name="Segarra C."/>
            <person name="Singh R.S."/>
            <person name="Sirot L."/>
            <person name="Sirota M."/>
            <person name="Sisneros N.B."/>
            <person name="Smith C.D."/>
            <person name="Smith T.F."/>
            <person name="Spieth J."/>
            <person name="Stage D.E."/>
            <person name="Stark A."/>
            <person name="Stephan W."/>
            <person name="Strausberg R.L."/>
            <person name="Strempel S."/>
            <person name="Sturgill D."/>
            <person name="Sutton G."/>
            <person name="Sutton G.G."/>
            <person name="Tao W."/>
            <person name="Teichmann S."/>
            <person name="Tobari Y.N."/>
            <person name="Tomimura Y."/>
            <person name="Tsolas J.M."/>
            <person name="Valente V.L."/>
            <person name="Venter E."/>
            <person name="Venter J.C."/>
            <person name="Vicario S."/>
            <person name="Vieira F.G."/>
            <person name="Vilella A.J."/>
            <person name="Villasante A."/>
            <person name="Walenz B."/>
            <person name="Wang J."/>
            <person name="Wasserman M."/>
            <person name="Watts T."/>
            <person name="Wilson D."/>
            <person name="Wilson R.K."/>
            <person name="Wing R.A."/>
            <person name="Wolfner M.F."/>
            <person name="Wong A."/>
            <person name="Wong G.K."/>
            <person name="Wu C.I."/>
            <person name="Wu G."/>
            <person name="Yamamoto D."/>
            <person name="Yang H.P."/>
            <person name="Yang S.P."/>
            <person name="Yorke J.A."/>
            <person name="Yoshida K."/>
            <person name="Zdobnov E."/>
            <person name="Zhang P."/>
            <person name="Zhang Y."/>
            <person name="Zimin A.V."/>
            <person name="Baldwin J."/>
            <person name="Abdouelleil A."/>
            <person name="Abdulkadir J."/>
            <person name="Abebe A."/>
            <person name="Abera B."/>
            <person name="Abreu J."/>
            <person name="Acer S.C."/>
            <person name="Aftuck L."/>
            <person name="Alexander A."/>
            <person name="An P."/>
            <person name="Anderson E."/>
            <person name="Anderson S."/>
            <person name="Arachi H."/>
            <person name="Azer M."/>
            <person name="Bachantsang P."/>
            <person name="Barry A."/>
            <person name="Bayul T."/>
            <person name="Berlin A."/>
            <person name="Bessette D."/>
            <person name="Bloom T."/>
            <person name="Blye J."/>
            <person name="Boguslavskiy L."/>
            <person name="Bonnet C."/>
            <person name="Boukhgalter B."/>
            <person name="Bourzgui I."/>
            <person name="Brown A."/>
            <person name="Cahill P."/>
            <person name="Channer S."/>
            <person name="Cheshatsang Y."/>
            <person name="Chuda L."/>
            <person name="Citroen M."/>
            <person name="Collymore A."/>
            <person name="Cooke P."/>
            <person name="Costello M."/>
            <person name="D'Aco K."/>
            <person name="Daza R."/>
            <person name="De Haan G."/>
            <person name="DeGray S."/>
            <person name="DeMaso C."/>
            <person name="Dhargay N."/>
            <person name="Dooley K."/>
            <person name="Dooley E."/>
            <person name="Doricent M."/>
            <person name="Dorje P."/>
            <person name="Dorjee K."/>
            <person name="Dupes A."/>
            <person name="Elong R."/>
            <person name="Falk J."/>
            <person name="Farina A."/>
            <person name="Faro S."/>
            <person name="Ferguson D."/>
            <person name="Fisher S."/>
            <person name="Foley C.D."/>
            <person name="Franke A."/>
            <person name="Friedrich D."/>
            <person name="Gadbois L."/>
            <person name="Gearin G."/>
            <person name="Gearin C.R."/>
            <person name="Giannoukos G."/>
            <person name="Goode T."/>
            <person name="Graham J."/>
            <person name="Grandbois E."/>
            <person name="Grewal S."/>
            <person name="Gyaltsen K."/>
            <person name="Hafez N."/>
            <person name="Hagos B."/>
            <person name="Hall J."/>
            <person name="Henson C."/>
            <person name="Hollinger A."/>
            <person name="Honan T."/>
            <person name="Huard M.D."/>
            <person name="Hughes L."/>
            <person name="Hurhula B."/>
            <person name="Husby M.E."/>
            <person name="Kamat A."/>
            <person name="Kanga B."/>
            <person name="Kashin S."/>
            <person name="Khazanovich D."/>
            <person name="Kisner P."/>
            <person name="Lance K."/>
            <person name="Lara M."/>
            <person name="Lee W."/>
            <person name="Lennon N."/>
            <person name="Letendre F."/>
            <person name="LeVine R."/>
            <person name="Lipovsky A."/>
            <person name="Liu X."/>
            <person name="Liu J."/>
            <person name="Liu S."/>
            <person name="Lokyitsang T."/>
            <person name="Lokyitsang Y."/>
            <person name="Lubonja R."/>
            <person name="Lui A."/>
            <person name="MacDonald P."/>
            <person name="Magnisalis V."/>
            <person name="Maru K."/>
            <person name="Matthews C."/>
            <person name="McCusker W."/>
            <person name="McDonough S."/>
            <person name="Mehta T."/>
            <person name="Meldrim J."/>
            <person name="Meneus L."/>
            <person name="Mihai O."/>
            <person name="Mihalev A."/>
            <person name="Mihova T."/>
            <person name="Mittelman R."/>
            <person name="Mlenga V."/>
            <person name="Montmayeur A."/>
            <person name="Mulrain L."/>
            <person name="Navidi A."/>
            <person name="Naylor J."/>
            <person name="Negash T."/>
            <person name="Nguyen T."/>
            <person name="Nguyen N."/>
            <person name="Nicol R."/>
            <person name="Norbu C."/>
            <person name="Norbu N."/>
            <person name="Novod N."/>
            <person name="O'Neill B."/>
            <person name="Osman S."/>
            <person name="Markiewicz E."/>
            <person name="Oyono O.L."/>
            <person name="Patti C."/>
            <person name="Phunkhang P."/>
            <person name="Pierre F."/>
            <person name="Priest M."/>
            <person name="Raghuraman S."/>
            <person name="Rege F."/>
            <person name="Reyes R."/>
            <person name="Rise C."/>
            <person name="Rogov P."/>
            <person name="Ross K."/>
            <person name="Ryan E."/>
            <person name="Settipalli S."/>
            <person name="Shea T."/>
            <person name="Sherpa N."/>
            <person name="Shi L."/>
            <person name="Shih D."/>
            <person name="Sparrow T."/>
            <person name="Spaulding J."/>
            <person name="Stalker J."/>
            <person name="Stange-Thomann N."/>
            <person name="Stavropoulos S."/>
            <person name="Stone C."/>
            <person name="Strader C."/>
            <person name="Tesfaye S."/>
            <person name="Thomson T."/>
            <person name="Thoulutsang Y."/>
            <person name="Thoulutsang D."/>
            <person name="Topham K."/>
            <person name="Topping I."/>
            <person name="Tsamla T."/>
            <person name="Vassiliev H."/>
            <person name="Vo A."/>
            <person name="Wangchuk T."/>
            <person name="Wangdi T."/>
            <person name="Weiand M."/>
            <person name="Wilkinson J."/>
            <person name="Wilson A."/>
            <person name="Yadav S."/>
            <person name="Young G."/>
            <person name="Yu Q."/>
            <person name="Zembek L."/>
            <person name="Zhong D."/>
            <person name="Zimmer A."/>
            <person name="Zwirko Z."/>
            <person name="Jaffe D.B."/>
            <person name="Alvarez P."/>
            <person name="Brockman W."/>
            <person name="Butler J."/>
            <person name="Chin C."/>
            <person name="Gnerre S."/>
            <person name="Grabherr M."/>
            <person name="Kleber M."/>
            <person name="Mauceli E."/>
            <person name="MacCallum I."/>
        </authorList>
    </citation>
    <scope>NUCLEOTIDE SEQUENCE [LARGE SCALE GENOMIC DNA]</scope>
    <source>
        <strain evidence="15">Tucson 14030-0811.24</strain>
    </source>
</reference>
<evidence type="ECO:0000256" key="9">
    <source>
        <dbReference type="ARBA" id="ARBA00023136"/>
    </source>
</evidence>
<feature type="domain" description="Fatty acyl-CoA reductase C-terminal" evidence="12">
    <location>
        <begin position="362"/>
        <end position="455"/>
    </location>
</feature>
<dbReference type="GO" id="GO:0080019">
    <property type="term" value="F:alcohol-forming very long-chain fatty acyl-CoA reductase activity"/>
    <property type="evidence" value="ECO:0007669"/>
    <property type="project" value="InterPro"/>
</dbReference>
<keyword evidence="7 11" id="KW-0560">Oxidoreductase</keyword>
<evidence type="ECO:0000313" key="14">
    <source>
        <dbReference type="EMBL" id="EDW72409.2"/>
    </source>
</evidence>
<evidence type="ECO:0000256" key="3">
    <source>
        <dbReference type="ARBA" id="ARBA00022516"/>
    </source>
</evidence>
<keyword evidence="8 11" id="KW-0443">Lipid metabolism</keyword>
<dbReference type="eggNOG" id="KOG1221">
    <property type="taxonomic scope" value="Eukaryota"/>
</dbReference>
<dbReference type="InterPro" id="IPR033640">
    <property type="entry name" value="FAR_C"/>
</dbReference>
<dbReference type="EC" id="1.2.1.84" evidence="11"/>
<keyword evidence="9 11" id="KW-0472">Membrane</keyword>
<evidence type="ECO:0000256" key="10">
    <source>
        <dbReference type="ARBA" id="ARBA00052530"/>
    </source>
</evidence>
<keyword evidence="3 11" id="KW-0444">Lipid biosynthesis</keyword>
<evidence type="ECO:0000259" key="13">
    <source>
        <dbReference type="Pfam" id="PF07993"/>
    </source>
</evidence>
<dbReference type="GO" id="GO:0035336">
    <property type="term" value="P:long-chain fatty-acyl-CoA metabolic process"/>
    <property type="evidence" value="ECO:0007669"/>
    <property type="project" value="TreeGrafter"/>
</dbReference>
<keyword evidence="4 11" id="KW-0812">Transmembrane</keyword>
<evidence type="ECO:0000256" key="4">
    <source>
        <dbReference type="ARBA" id="ARBA00022692"/>
    </source>
</evidence>
<dbReference type="EMBL" id="CH963846">
    <property type="protein sequence ID" value="EDW72409.2"/>
    <property type="molecule type" value="Genomic_DNA"/>
</dbReference>
<comment type="function">
    <text evidence="11">Catalyzes the reduction of fatty acyl-CoA to fatty alcohols.</text>
</comment>
<dbReference type="SUPFAM" id="SSF51735">
    <property type="entry name" value="NAD(P)-binding Rossmann-fold domains"/>
    <property type="match status" value="1"/>
</dbReference>
<dbReference type="Gene3D" id="3.40.50.720">
    <property type="entry name" value="NAD(P)-binding Rossmann-like Domain"/>
    <property type="match status" value="1"/>
</dbReference>
<dbReference type="InParanoid" id="B4MJX0"/>
<dbReference type="InterPro" id="IPR036291">
    <property type="entry name" value="NAD(P)-bd_dom_sf"/>
</dbReference>
<evidence type="ECO:0000256" key="1">
    <source>
        <dbReference type="ARBA" id="ARBA00004141"/>
    </source>
</evidence>
<evidence type="ECO:0000256" key="2">
    <source>
        <dbReference type="ARBA" id="ARBA00005928"/>
    </source>
</evidence>
<sequence length="500" mass="57712">MTVDLSPVQEYYKDKTIFITGASGFMGKVLLEKLLYSCHSLKEVIIIVRPKRGKTPETRLEEMFKLPIFQRIKDERPHMLKKVAIFQGDVTYDLLGLSGDNLKHVVDNTNIVFHMAATLKLEGNLRDAIDMNLLGTQRALNVAKQMKQLEAFVHLSTAFCNCDQEVMYEKVYEFPHKPEDLMRLAEWMDVKTLDAITPDLLKPHPNTYTYSKRLAELLVRDHYETMPVIIARPSIVSPAAYEPLEGWVDNLNGPTGLMIGCGKGVIRSVLVNQQNKAEVIPVDYAINGLIVIPYEFNKQAQRPGQVPVYNITNADHRKMTMGTVVEMSKRINKQIPFNAGLWYPDPCVTTNQYYHNFNVFMFHMLPAYLLDFLMLILGQKRFMLRVQEKISTGLGVLQFFTLNAWCFRSEQYGSLWKNLNDQDKQIFNMNMDVKESEEEYMINCAKGARKFILKEKDEDLPKARVHMKIQWIVDIVCKTLIVGFFFYYLLKWSGVLAVVF</sequence>
<dbReference type="OrthoDB" id="429813at2759"/>
<dbReference type="STRING" id="7260.B4MJX0"/>
<evidence type="ECO:0000256" key="5">
    <source>
        <dbReference type="ARBA" id="ARBA00022857"/>
    </source>
</evidence>
<comment type="similarity">
    <text evidence="2 11">Belongs to the fatty acyl-CoA reductase family.</text>
</comment>
<evidence type="ECO:0000313" key="15">
    <source>
        <dbReference type="Proteomes" id="UP000007798"/>
    </source>
</evidence>
<dbReference type="Pfam" id="PF07993">
    <property type="entry name" value="NAD_binding_4"/>
    <property type="match status" value="1"/>
</dbReference>
<dbReference type="InterPro" id="IPR026055">
    <property type="entry name" value="FAR"/>
</dbReference>
<dbReference type="FunCoup" id="B4MJX0">
    <property type="interactions" value="84"/>
</dbReference>
<dbReference type="CDD" id="cd05236">
    <property type="entry name" value="FAR-N_SDR_e"/>
    <property type="match status" value="1"/>
</dbReference>
<dbReference type="InterPro" id="IPR013120">
    <property type="entry name" value="FAR_NAD-bd"/>
</dbReference>
<dbReference type="GO" id="GO:0102965">
    <property type="term" value="F:alcohol-forming long-chain fatty acyl-CoA reductase activity"/>
    <property type="evidence" value="ECO:0007669"/>
    <property type="project" value="UniProtKB-EC"/>
</dbReference>
<gene>
    <name evidence="14" type="primary">Dwil\GK20735</name>
    <name evidence="14" type="ORF">Dwil_GK20735</name>
</gene>
<feature type="domain" description="Thioester reductase (TE)" evidence="13">
    <location>
        <begin position="19"/>
        <end position="287"/>
    </location>
</feature>
<comment type="subcellular location">
    <subcellularLocation>
        <location evidence="1">Membrane</location>
        <topology evidence="1">Multi-pass membrane protein</topology>
    </subcellularLocation>
</comment>
<dbReference type="PANTHER" id="PTHR11011">
    <property type="entry name" value="MALE STERILITY PROTEIN 2-RELATED"/>
    <property type="match status" value="1"/>
</dbReference>
<comment type="catalytic activity">
    <reaction evidence="10 11">
        <text>a long-chain fatty acyl-CoA + 2 NADPH + 2 H(+) = a long-chain primary fatty alcohol + 2 NADP(+) + CoA</text>
        <dbReference type="Rhea" id="RHEA:52716"/>
        <dbReference type="ChEBI" id="CHEBI:15378"/>
        <dbReference type="ChEBI" id="CHEBI:57287"/>
        <dbReference type="ChEBI" id="CHEBI:57783"/>
        <dbReference type="ChEBI" id="CHEBI:58349"/>
        <dbReference type="ChEBI" id="CHEBI:77396"/>
        <dbReference type="ChEBI" id="CHEBI:83139"/>
        <dbReference type="EC" id="1.2.1.84"/>
    </reaction>
</comment>
<dbReference type="GO" id="GO:0005777">
    <property type="term" value="C:peroxisome"/>
    <property type="evidence" value="ECO:0007669"/>
    <property type="project" value="TreeGrafter"/>
</dbReference>
<organism evidence="14 15">
    <name type="scientific">Drosophila willistoni</name>
    <name type="common">Fruit fly</name>
    <dbReference type="NCBI Taxonomy" id="7260"/>
    <lineage>
        <taxon>Eukaryota</taxon>
        <taxon>Metazoa</taxon>
        <taxon>Ecdysozoa</taxon>
        <taxon>Arthropoda</taxon>
        <taxon>Hexapoda</taxon>
        <taxon>Insecta</taxon>
        <taxon>Pterygota</taxon>
        <taxon>Neoptera</taxon>
        <taxon>Endopterygota</taxon>
        <taxon>Diptera</taxon>
        <taxon>Brachycera</taxon>
        <taxon>Muscomorpha</taxon>
        <taxon>Ephydroidea</taxon>
        <taxon>Drosophilidae</taxon>
        <taxon>Drosophila</taxon>
        <taxon>Sophophora</taxon>
    </lineage>
</organism>
<accession>B4MJX0</accession>
<dbReference type="Pfam" id="PF03015">
    <property type="entry name" value="Sterile"/>
    <property type="match status" value="1"/>
</dbReference>